<proteinExistence type="predicted"/>
<sequence length="361" mass="39246">MGAHQRALRSRRPLFCVRKSLLCSLLCCTALHLLLASLSLRAFSAQPHPHSSSPEEGGGRREAVLLLSAAATTAALSSRAEPAAAMQGQNTGKTETIVVPANPKVGNKAYIFEKPAGFKRFASPIDPSGYIFRSVNDTYFTFVTRVESRPNASTDFRPEAFIDDYTSKFVNATGSSFTLVRGGGNPNRVDVGLGVQYFEIEYVVRTQLGFSFDSLRSLHFITTFAVSKDSIAILNCQAPDEMWEKDAPASVVFSQQLLTHCDSGTEEWAASTGPPEAELEAMSKRGKTLRDKANFQKALPAKATGRWAAFSVIPRKTLQAARTHGSPVDREEGISAESDSPARRENEAQSSPGRISPQEQQ</sequence>
<dbReference type="EMBL" id="CAJNNW010029536">
    <property type="protein sequence ID" value="CAE8700613.1"/>
    <property type="molecule type" value="Genomic_DNA"/>
</dbReference>
<protein>
    <submittedName>
        <fullName evidence="2">Uncharacterized protein</fullName>
    </submittedName>
</protein>
<reference evidence="2" key="1">
    <citation type="submission" date="2021-02" db="EMBL/GenBank/DDBJ databases">
        <authorList>
            <person name="Dougan E. K."/>
            <person name="Rhodes N."/>
            <person name="Thang M."/>
            <person name="Chan C."/>
        </authorList>
    </citation>
    <scope>NUCLEOTIDE SEQUENCE</scope>
</reference>
<name>A0A813K9I1_POLGL</name>
<dbReference type="Proteomes" id="UP000626109">
    <property type="component" value="Unassembled WGS sequence"/>
</dbReference>
<feature type="compositionally biased region" description="Polar residues" evidence="1">
    <location>
        <begin position="348"/>
        <end position="361"/>
    </location>
</feature>
<comment type="caution">
    <text evidence="2">The sequence shown here is derived from an EMBL/GenBank/DDBJ whole genome shotgun (WGS) entry which is preliminary data.</text>
</comment>
<evidence type="ECO:0000313" key="2">
    <source>
        <dbReference type="EMBL" id="CAE8700613.1"/>
    </source>
</evidence>
<evidence type="ECO:0000256" key="1">
    <source>
        <dbReference type="SAM" id="MobiDB-lite"/>
    </source>
</evidence>
<feature type="region of interest" description="Disordered" evidence="1">
    <location>
        <begin position="318"/>
        <end position="361"/>
    </location>
</feature>
<evidence type="ECO:0000313" key="3">
    <source>
        <dbReference type="Proteomes" id="UP000626109"/>
    </source>
</evidence>
<gene>
    <name evidence="2" type="ORF">PGLA2088_LOCUS31700</name>
</gene>
<accession>A0A813K9I1</accession>
<dbReference type="AlphaFoldDB" id="A0A813K9I1"/>
<dbReference type="Gene3D" id="3.40.1000.10">
    <property type="entry name" value="Mog1/PsbP, alpha/beta/alpha sandwich"/>
    <property type="match status" value="1"/>
</dbReference>
<organism evidence="2 3">
    <name type="scientific">Polarella glacialis</name>
    <name type="common">Dinoflagellate</name>
    <dbReference type="NCBI Taxonomy" id="89957"/>
    <lineage>
        <taxon>Eukaryota</taxon>
        <taxon>Sar</taxon>
        <taxon>Alveolata</taxon>
        <taxon>Dinophyceae</taxon>
        <taxon>Suessiales</taxon>
        <taxon>Suessiaceae</taxon>
        <taxon>Polarella</taxon>
    </lineage>
</organism>